<dbReference type="SUPFAM" id="SSF47923">
    <property type="entry name" value="Ypt/Rab-GAP domain of gyp1p"/>
    <property type="match status" value="1"/>
</dbReference>
<dbReference type="Proteomes" id="UP001230268">
    <property type="component" value="Unassembled WGS sequence"/>
</dbReference>
<evidence type="ECO:0000313" key="2">
    <source>
        <dbReference type="EMBL" id="KAK1442489.1"/>
    </source>
</evidence>
<dbReference type="InterPro" id="IPR035969">
    <property type="entry name" value="Rab-GAP_TBC_sf"/>
</dbReference>
<organism evidence="2 3">
    <name type="scientific">Babesia gibsoni</name>
    <dbReference type="NCBI Taxonomy" id="33632"/>
    <lineage>
        <taxon>Eukaryota</taxon>
        <taxon>Sar</taxon>
        <taxon>Alveolata</taxon>
        <taxon>Apicomplexa</taxon>
        <taxon>Aconoidasida</taxon>
        <taxon>Piroplasmida</taxon>
        <taxon>Babesiidae</taxon>
        <taxon>Babesia</taxon>
    </lineage>
</organism>
<reference evidence="2" key="1">
    <citation type="submission" date="2023-08" db="EMBL/GenBank/DDBJ databases">
        <title>Draft sequence of the Babesia gibsoni genome.</title>
        <authorList>
            <person name="Yamagishi J.Y."/>
            <person name="Xuan X.X."/>
        </authorList>
    </citation>
    <scope>NUCLEOTIDE SEQUENCE</scope>
    <source>
        <strain evidence="2">Azabu</strain>
    </source>
</reference>
<keyword evidence="3" id="KW-1185">Reference proteome</keyword>
<accession>A0AAD8PD81</accession>
<sequence>MGRKRKKVCSNVLLRRCKRRRPSSRKYPVILTQFKGTKRNVTRLYEDCHDSVDCSECDLETCHCGCGRQITQFLSVLLQRFFTSKRKWLRSLRVSKGRPKELDQVIQVIQEKGYDDFATKGLDLDVIDLDVSRQQWLMEEENANMVKQALIAFCVVNNVGYWQGLHDVAAALVYLSPRPTTGELAAILEMLVLNFASILLRVTEDNVVNDAGKISARWRLMFQFFFPKAATDIEKLSEFNSWNVNWFLTMGFYRFGCAYVVLSYVYAVILCSAGCMTAFMYQELGYLGVRGYMRWLMNKNVESNGIVGNLLDGHLDESFLSKVLTNSRMVQIEAEEMINVSRNLYDTLNGVDCELATFPLISILRFSNFFFNKSPLSLYKNSDIQVKTVVEIKISDIFKGNETQRFTEGQCKQSQVRTKDMKEWHNPCLHSLRPSERLNNELLNIYLKNLHDNVLKKSFIYPSRFAGGISQNGSFYCNIVDVRSNYLTYGEPLDSFFGDTAVSYVTQDDIDSILSEGSFSPVFTIWIIITDSGYDNPQDPLSLQSLDKGVDMYTMLTRIYSGVALLRGGYTALLKWRNLPIPSKFNVPFIKKFLGWIPVARDTVPRISIENVVDTFGDPFTDITARYRTSVSARQNIFLNNSSAVALSDQDLPRTFRPCKRHTVYINIGRVMSAVFNSDGGVNVNGMVWNPRVVARRKSAPWSSFALYMSTLFQVANIDGIMEVVPINTGLPGLRNIVKRRMSDFHDFMTRDVVVICDDNSTSIYCPSRRLFRAVTRLYPTCRYAIRKPVVKRWLMCIISTKMLTAAIIKDECIVITYVSLSSKEANVDIRDSMQDPGQKDYNACADDFISAHPFKIPLEQMIGAMDGSITSGQVTMHESFVTSRGSSAMSSDVRMQPLCSERRAHVFSRRIKTHTKPVENVNKAALVQGKQQNAVHMKKNVFVPRNQLKRSQTREGIQ</sequence>
<proteinExistence type="predicted"/>
<dbReference type="AlphaFoldDB" id="A0AAD8PD81"/>
<keyword evidence="1" id="KW-1133">Transmembrane helix</keyword>
<protein>
    <submittedName>
        <fullName evidence="2">Uncharacterized protein</fullName>
    </submittedName>
</protein>
<comment type="caution">
    <text evidence="2">The sequence shown here is derived from an EMBL/GenBank/DDBJ whole genome shotgun (WGS) entry which is preliminary data.</text>
</comment>
<feature type="transmembrane region" description="Helical" evidence="1">
    <location>
        <begin position="257"/>
        <end position="281"/>
    </location>
</feature>
<keyword evidence="1" id="KW-0472">Membrane</keyword>
<evidence type="ECO:0000313" key="3">
    <source>
        <dbReference type="Proteomes" id="UP001230268"/>
    </source>
</evidence>
<dbReference type="EMBL" id="JAVEPI010000003">
    <property type="protein sequence ID" value="KAK1442489.1"/>
    <property type="molecule type" value="Genomic_DNA"/>
</dbReference>
<gene>
    <name evidence="2" type="ORF">BgAZ_300070</name>
</gene>
<keyword evidence="1" id="KW-0812">Transmembrane</keyword>
<evidence type="ECO:0000256" key="1">
    <source>
        <dbReference type="SAM" id="Phobius"/>
    </source>
</evidence>
<name>A0AAD8PD81_BABGI</name>